<evidence type="ECO:0000313" key="2">
    <source>
        <dbReference type="Proteomes" id="UP000683429"/>
    </source>
</evidence>
<dbReference type="RefSeq" id="WP_036588007.1">
    <property type="nucleotide sequence ID" value="NZ_CP076607.1"/>
</dbReference>
<evidence type="ECO:0000313" key="1">
    <source>
        <dbReference type="EMBL" id="QWU14202.1"/>
    </source>
</evidence>
<reference evidence="1 2" key="1">
    <citation type="submission" date="2021-06" db="EMBL/GenBank/DDBJ databases">
        <title>Whole genome sequence of Paenibacillus sophorae DSM23020 for comparative genomics.</title>
        <authorList>
            <person name="Kim M.-J."/>
            <person name="Lee G."/>
            <person name="Shin J.-H."/>
        </authorList>
    </citation>
    <scope>NUCLEOTIDE SEQUENCE [LARGE SCALE GENOMIC DNA]</scope>
    <source>
        <strain evidence="1 2">DSM 23020</strain>
    </source>
</reference>
<sequence length="79" mass="9173">MKKGVDVVKISGAKKVHLIELTDLEIDILLTLFAKSPFFVYEDKYNFCLEGRYNLQKASEEEYKNLLSELKGIIKSREM</sequence>
<accession>A0ABX8H8V6</accession>
<keyword evidence="2" id="KW-1185">Reference proteome</keyword>
<dbReference type="Proteomes" id="UP000683429">
    <property type="component" value="Chromosome"/>
</dbReference>
<proteinExistence type="predicted"/>
<gene>
    <name evidence="1" type="ORF">KP014_20025</name>
</gene>
<organism evidence="1 2">
    <name type="scientific">Paenibacillus sophorae</name>
    <dbReference type="NCBI Taxonomy" id="1333845"/>
    <lineage>
        <taxon>Bacteria</taxon>
        <taxon>Bacillati</taxon>
        <taxon>Bacillota</taxon>
        <taxon>Bacilli</taxon>
        <taxon>Bacillales</taxon>
        <taxon>Paenibacillaceae</taxon>
        <taxon>Paenibacillus</taxon>
    </lineage>
</organism>
<name>A0ABX8H8V6_9BACL</name>
<protein>
    <submittedName>
        <fullName evidence="1">Uncharacterized protein</fullName>
    </submittedName>
</protein>
<dbReference type="EMBL" id="CP076607">
    <property type="protein sequence ID" value="QWU14202.1"/>
    <property type="molecule type" value="Genomic_DNA"/>
</dbReference>